<gene>
    <name evidence="2" type="ORF">GPUH_LOCUS15433</name>
</gene>
<keyword evidence="3" id="KW-1185">Reference proteome</keyword>
<evidence type="ECO:0000313" key="3">
    <source>
        <dbReference type="Proteomes" id="UP000271098"/>
    </source>
</evidence>
<reference evidence="2 3" key="2">
    <citation type="submission" date="2018-11" db="EMBL/GenBank/DDBJ databases">
        <authorList>
            <consortium name="Pathogen Informatics"/>
        </authorList>
    </citation>
    <scope>NUCLEOTIDE SEQUENCE [LARGE SCALE GENOMIC DNA]</scope>
</reference>
<sequence>MAWYDRTGWRSRRFWIEPLRSHCSADQYFYYSRIGNDPDDGEYGNNGGADDGDSSSGERQLATATLTTGLCWG</sequence>
<name>A0A183E392_9BILA</name>
<feature type="compositionally biased region" description="Polar residues" evidence="1">
    <location>
        <begin position="62"/>
        <end position="73"/>
    </location>
</feature>
<proteinExistence type="predicted"/>
<dbReference type="EMBL" id="UYRT01082430">
    <property type="protein sequence ID" value="VDN25986.1"/>
    <property type="molecule type" value="Genomic_DNA"/>
</dbReference>
<evidence type="ECO:0000313" key="2">
    <source>
        <dbReference type="EMBL" id="VDN25986.1"/>
    </source>
</evidence>
<accession>A0A183E392</accession>
<protein>
    <submittedName>
        <fullName evidence="4">DUF2510 domain-containing protein</fullName>
    </submittedName>
</protein>
<evidence type="ECO:0000256" key="1">
    <source>
        <dbReference type="SAM" id="MobiDB-lite"/>
    </source>
</evidence>
<reference evidence="4" key="1">
    <citation type="submission" date="2016-06" db="UniProtKB">
        <authorList>
            <consortium name="WormBaseParasite"/>
        </authorList>
    </citation>
    <scope>IDENTIFICATION</scope>
</reference>
<feature type="region of interest" description="Disordered" evidence="1">
    <location>
        <begin position="40"/>
        <end position="73"/>
    </location>
</feature>
<dbReference type="AlphaFoldDB" id="A0A183E392"/>
<evidence type="ECO:0000313" key="4">
    <source>
        <dbReference type="WBParaSite" id="GPUH_0001545401-mRNA-1"/>
    </source>
</evidence>
<dbReference type="Proteomes" id="UP000271098">
    <property type="component" value="Unassembled WGS sequence"/>
</dbReference>
<dbReference type="WBParaSite" id="GPUH_0001545401-mRNA-1">
    <property type="protein sequence ID" value="GPUH_0001545401-mRNA-1"/>
    <property type="gene ID" value="GPUH_0001545401"/>
</dbReference>
<organism evidence="4">
    <name type="scientific">Gongylonema pulchrum</name>
    <dbReference type="NCBI Taxonomy" id="637853"/>
    <lineage>
        <taxon>Eukaryota</taxon>
        <taxon>Metazoa</taxon>
        <taxon>Ecdysozoa</taxon>
        <taxon>Nematoda</taxon>
        <taxon>Chromadorea</taxon>
        <taxon>Rhabditida</taxon>
        <taxon>Spirurina</taxon>
        <taxon>Spiruromorpha</taxon>
        <taxon>Spiruroidea</taxon>
        <taxon>Gongylonematidae</taxon>
        <taxon>Gongylonema</taxon>
    </lineage>
</organism>